<proteinExistence type="inferred from homology"/>
<evidence type="ECO:0000313" key="9">
    <source>
        <dbReference type="Proteomes" id="UP000078555"/>
    </source>
</evidence>
<evidence type="ECO:0000256" key="3">
    <source>
        <dbReference type="ARBA" id="ARBA00022691"/>
    </source>
</evidence>
<dbReference type="Proteomes" id="UP000078550">
    <property type="component" value="Unassembled WGS sequence"/>
</dbReference>
<dbReference type="EC" id="2.1.1.201" evidence="4"/>
<feature type="binding site" evidence="4">
    <location>
        <position position="244"/>
    </location>
    <ligand>
        <name>S-adenosyl-L-methionine</name>
        <dbReference type="ChEBI" id="CHEBI:59789"/>
    </ligand>
</feature>
<dbReference type="InterPro" id="IPR023576">
    <property type="entry name" value="UbiE/COQ5_MeTrFase_CS"/>
</dbReference>
<dbReference type="PROSITE" id="PS01184">
    <property type="entry name" value="UBIE_2"/>
    <property type="match status" value="1"/>
</dbReference>
<reference evidence="8 9" key="1">
    <citation type="submission" date="2016-05" db="EMBL/GenBank/DDBJ databases">
        <authorList>
            <person name="Naeem Raeece"/>
        </authorList>
    </citation>
    <scope>NUCLEOTIDE SEQUENCE [LARGE SCALE GENOMIC DNA]</scope>
</reference>
<dbReference type="NCBIfam" id="TIGR01934">
    <property type="entry name" value="MenG_MenH_UbiE"/>
    <property type="match status" value="1"/>
</dbReference>
<organism evidence="6 9">
    <name type="scientific">Plasmodium ovale wallikeri</name>
    <dbReference type="NCBI Taxonomy" id="864142"/>
    <lineage>
        <taxon>Eukaryota</taxon>
        <taxon>Sar</taxon>
        <taxon>Alveolata</taxon>
        <taxon>Apicomplexa</taxon>
        <taxon>Aconoidasida</taxon>
        <taxon>Haemosporida</taxon>
        <taxon>Plasmodiidae</taxon>
        <taxon>Plasmodium</taxon>
        <taxon>Plasmodium (Plasmodium)</taxon>
    </lineage>
</organism>
<comment type="subunit">
    <text evidence="4">Component of a multi-subunit COQ enzyme complex.</text>
</comment>
<dbReference type="GO" id="GO:0031314">
    <property type="term" value="C:extrinsic component of mitochondrial inner membrane"/>
    <property type="evidence" value="ECO:0007669"/>
    <property type="project" value="UniProtKB-UniRule"/>
</dbReference>
<dbReference type="SUPFAM" id="SSF53335">
    <property type="entry name" value="S-adenosyl-L-methionine-dependent methyltransferases"/>
    <property type="match status" value="1"/>
</dbReference>
<sequence>MWNCHNFGGKNMVGIFFRIDLRSFGTSSDQFSSSESNANPLAFAFPLKSCVYAPQLAFYLSVNNFSIPLSHAGLYNFGFKKVTEEIKSKLVYNLFSKVSNKYDLMNDLMSLRLHRCWKDQFVKELDLFLRYHSYNMQKDMSQNNYDPSNKNYEMYKKEDNSNGDYSEQDIYPDEEKKKSLDQSSNLFSCKILDLAGGTGDIAFRLLERYKRICFGEKKKCNKNYYEYMYDKTWENYIPNIIVCDINSDMIKVGMERAKELHYDKYITWLIENAEHLKSVEDNSIDVITLSFGIRNFTNISIALKEIHRVLKPGGRFLCLEFSKVNCDVINFFYKFYLNNIIPLLGKLVVHSEHPYKYLAESIQTFLSPEELAQLIYQNCFRNVSYTIMTCGVVAIHSAYKLV</sequence>
<evidence type="ECO:0000256" key="2">
    <source>
        <dbReference type="ARBA" id="ARBA00022679"/>
    </source>
</evidence>
<name>A0A1A8YJY0_PLAOA</name>
<evidence type="ECO:0000313" key="6">
    <source>
        <dbReference type="EMBL" id="SBT31849.1"/>
    </source>
</evidence>
<gene>
    <name evidence="6" type="ORF">POVWA1_009210</name>
    <name evidence="7" type="ORF">POVWA2_009240</name>
</gene>
<dbReference type="EMBL" id="FLRD01000026">
    <property type="protein sequence ID" value="SBT31849.1"/>
    <property type="molecule type" value="Genomic_DNA"/>
</dbReference>
<feature type="binding site" evidence="4">
    <location>
        <position position="198"/>
    </location>
    <ligand>
        <name>S-adenosyl-L-methionine</name>
        <dbReference type="ChEBI" id="CHEBI:59789"/>
    </ligand>
</feature>
<keyword evidence="4" id="KW-0472">Membrane</keyword>
<evidence type="ECO:0000256" key="5">
    <source>
        <dbReference type="SAM" id="MobiDB-lite"/>
    </source>
</evidence>
<evidence type="ECO:0000313" key="8">
    <source>
        <dbReference type="Proteomes" id="UP000078550"/>
    </source>
</evidence>
<keyword evidence="2 4" id="KW-0808">Transferase</keyword>
<dbReference type="PANTHER" id="PTHR43591">
    <property type="entry name" value="METHYLTRANSFERASE"/>
    <property type="match status" value="1"/>
</dbReference>
<protein>
    <recommendedName>
        <fullName evidence="4">2-methoxy-6-polyprenyl-1,4-benzoquinol methylase, mitochondrial</fullName>
        <ecNumber evidence="4">2.1.1.201</ecNumber>
    </recommendedName>
    <alternativeName>
        <fullName evidence="4">Ubiquinone biosynthesis methyltransferase COQ5</fullName>
    </alternativeName>
</protein>
<dbReference type="Pfam" id="PF01209">
    <property type="entry name" value="Ubie_methyltran"/>
    <property type="match status" value="2"/>
</dbReference>
<dbReference type="UniPathway" id="UPA00232"/>
<dbReference type="AlphaFoldDB" id="A0A1A8YJY0"/>
<dbReference type="GO" id="GO:0032259">
    <property type="term" value="P:methylation"/>
    <property type="evidence" value="ECO:0007669"/>
    <property type="project" value="UniProtKB-KW"/>
</dbReference>
<dbReference type="Proteomes" id="UP000078555">
    <property type="component" value="Unassembled WGS sequence"/>
</dbReference>
<keyword evidence="1 4" id="KW-0489">Methyltransferase</keyword>
<evidence type="ECO:0000256" key="4">
    <source>
        <dbReference type="HAMAP-Rule" id="MF_03191"/>
    </source>
</evidence>
<keyword evidence="4" id="KW-0831">Ubiquinone biosynthesis</keyword>
<dbReference type="GO" id="GO:0008425">
    <property type="term" value="F:2-methoxy-6-polyprenyl-1,4-benzoquinol methyltransferase activity"/>
    <property type="evidence" value="ECO:0007669"/>
    <property type="project" value="UniProtKB-UniRule"/>
</dbReference>
<evidence type="ECO:0000313" key="7">
    <source>
        <dbReference type="EMBL" id="SBT32387.1"/>
    </source>
</evidence>
<dbReference type="EMBL" id="FLRE01000035">
    <property type="protein sequence ID" value="SBT32387.1"/>
    <property type="molecule type" value="Genomic_DNA"/>
</dbReference>
<dbReference type="PROSITE" id="PS51608">
    <property type="entry name" value="SAM_MT_UBIE"/>
    <property type="match status" value="1"/>
</dbReference>
<keyword evidence="4" id="KW-0999">Mitochondrion inner membrane</keyword>
<dbReference type="HAMAP" id="MF_01813">
    <property type="entry name" value="MenG_UbiE_methyltr"/>
    <property type="match status" value="1"/>
</dbReference>
<dbReference type="Gene3D" id="3.40.50.150">
    <property type="entry name" value="Vaccinia Virus protein VP39"/>
    <property type="match status" value="1"/>
</dbReference>
<reference evidence="6" key="2">
    <citation type="submission" date="2016-05" db="EMBL/GenBank/DDBJ databases">
        <authorList>
            <person name="Lavstsen T."/>
            <person name="Jespersen J.S."/>
        </authorList>
    </citation>
    <scope>NUCLEOTIDE SEQUENCE [LARGE SCALE GENOMIC DNA]</scope>
</reference>
<feature type="region of interest" description="Disordered" evidence="5">
    <location>
        <begin position="140"/>
        <end position="169"/>
    </location>
</feature>
<feature type="binding site" evidence="4">
    <location>
        <begin position="272"/>
        <end position="273"/>
    </location>
    <ligand>
        <name>S-adenosyl-L-methionine</name>
        <dbReference type="ChEBI" id="CHEBI:59789"/>
    </ligand>
</feature>
<comment type="catalytic activity">
    <reaction evidence="4">
        <text>a 2-methoxy-6-(all-trans-polyprenyl)benzene-1,4-diol + S-adenosyl-L-methionine = a 5-methoxy-2-methyl-3-(all-trans-polyprenyl)benzene-1,4-diol + S-adenosyl-L-homocysteine + H(+)</text>
        <dbReference type="Rhea" id="RHEA:28286"/>
        <dbReference type="Rhea" id="RHEA-COMP:10858"/>
        <dbReference type="Rhea" id="RHEA-COMP:10859"/>
        <dbReference type="ChEBI" id="CHEBI:15378"/>
        <dbReference type="ChEBI" id="CHEBI:57856"/>
        <dbReference type="ChEBI" id="CHEBI:59789"/>
        <dbReference type="ChEBI" id="CHEBI:84166"/>
        <dbReference type="ChEBI" id="CHEBI:84167"/>
        <dbReference type="EC" id="2.1.1.201"/>
    </reaction>
</comment>
<dbReference type="PROSITE" id="PS01183">
    <property type="entry name" value="UBIE_1"/>
    <property type="match status" value="1"/>
</dbReference>
<dbReference type="PANTHER" id="PTHR43591:SF24">
    <property type="entry name" value="2-METHOXY-6-POLYPRENYL-1,4-BENZOQUINOL METHYLASE, MITOCHONDRIAL"/>
    <property type="match status" value="1"/>
</dbReference>
<evidence type="ECO:0000256" key="1">
    <source>
        <dbReference type="ARBA" id="ARBA00022603"/>
    </source>
</evidence>
<accession>A0A1A8YJY0</accession>
<keyword evidence="4" id="KW-0496">Mitochondrion</keyword>
<feature type="compositionally biased region" description="Polar residues" evidence="5">
    <location>
        <begin position="140"/>
        <end position="151"/>
    </location>
</feature>
<keyword evidence="3 4" id="KW-0949">S-adenosyl-L-methionine</keyword>
<comment type="pathway">
    <text evidence="4">Cofactor biosynthesis; ubiquinone biosynthesis.</text>
</comment>
<dbReference type="InterPro" id="IPR029063">
    <property type="entry name" value="SAM-dependent_MTases_sf"/>
</dbReference>
<feature type="binding site" evidence="4">
    <location>
        <position position="290"/>
    </location>
    <ligand>
        <name>S-adenosyl-L-methionine</name>
        <dbReference type="ChEBI" id="CHEBI:59789"/>
    </ligand>
</feature>
<comment type="function">
    <text evidence="4">Methyltransferase required for the conversion of 2-polyprenyl-6-methoxy-1,4-benzoquinol (DDMQH2) to 2-polyprenyl-3-methyl-6-methoxy-1,4-benzoquinol (DMQH2).</text>
</comment>
<comment type="subcellular location">
    <subcellularLocation>
        <location evidence="4">Mitochondrion inner membrane</location>
        <topology evidence="4">Peripheral membrane protein</topology>
        <orientation evidence="4">Matrix side</orientation>
    </subcellularLocation>
</comment>
<keyword evidence="9" id="KW-1185">Reference proteome</keyword>
<dbReference type="InterPro" id="IPR004033">
    <property type="entry name" value="UbiE/COQ5_MeTrFase"/>
</dbReference>
<dbReference type="CDD" id="cd02440">
    <property type="entry name" value="AdoMet_MTases"/>
    <property type="match status" value="1"/>
</dbReference>
<comment type="similarity">
    <text evidence="4">Belongs to the class I-like SAM-binding methyltransferase superfamily. MenG/UbiE family.</text>
</comment>